<dbReference type="RefSeq" id="WP_348759048.1">
    <property type="nucleotide sequence ID" value="NZ_OZ026884.1"/>
</dbReference>
<dbReference type="Proteomes" id="UP001497493">
    <property type="component" value="Chromosome"/>
</dbReference>
<dbReference type="GO" id="GO:0008120">
    <property type="term" value="F:ceramide glucosyltransferase activity"/>
    <property type="evidence" value="ECO:0007669"/>
    <property type="project" value="UniProtKB-EC"/>
</dbReference>
<gene>
    <name evidence="10" type="ORF">MECH1_V1_0727</name>
</gene>
<keyword evidence="6 9" id="KW-0812">Transmembrane</keyword>
<protein>
    <submittedName>
        <fullName evidence="10">Ceramide glucosyltransferase</fullName>
        <ecNumber evidence="10">2.4.1.80</ecNumber>
    </submittedName>
</protein>
<evidence type="ECO:0000256" key="2">
    <source>
        <dbReference type="ARBA" id="ARBA00004760"/>
    </source>
</evidence>
<dbReference type="Pfam" id="PF13506">
    <property type="entry name" value="Glyco_transf_21"/>
    <property type="match status" value="1"/>
</dbReference>
<keyword evidence="8 9" id="KW-0472">Membrane</keyword>
<name>A0ABP1C5L9_9GAMM</name>
<evidence type="ECO:0000256" key="5">
    <source>
        <dbReference type="ARBA" id="ARBA00022679"/>
    </source>
</evidence>
<evidence type="ECO:0000256" key="3">
    <source>
        <dbReference type="ARBA" id="ARBA00004991"/>
    </source>
</evidence>
<evidence type="ECO:0000313" key="11">
    <source>
        <dbReference type="Proteomes" id="UP001497493"/>
    </source>
</evidence>
<accession>A0ABP1C5L9</accession>
<evidence type="ECO:0000256" key="9">
    <source>
        <dbReference type="SAM" id="Phobius"/>
    </source>
</evidence>
<keyword evidence="11" id="KW-1185">Reference proteome</keyword>
<feature type="transmembrane region" description="Helical" evidence="9">
    <location>
        <begin position="351"/>
        <end position="371"/>
    </location>
</feature>
<dbReference type="Gene3D" id="3.90.550.10">
    <property type="entry name" value="Spore Coat Polysaccharide Biosynthesis Protein SpsA, Chain A"/>
    <property type="match status" value="1"/>
</dbReference>
<comment type="subcellular location">
    <subcellularLocation>
        <location evidence="1">Membrane</location>
        <topology evidence="1">Multi-pass membrane protein</topology>
    </subcellularLocation>
</comment>
<dbReference type="InterPro" id="IPR029044">
    <property type="entry name" value="Nucleotide-diphossugar_trans"/>
</dbReference>
<evidence type="ECO:0000256" key="4">
    <source>
        <dbReference type="ARBA" id="ARBA00022676"/>
    </source>
</evidence>
<evidence type="ECO:0000256" key="6">
    <source>
        <dbReference type="ARBA" id="ARBA00022692"/>
    </source>
</evidence>
<evidence type="ECO:0000256" key="7">
    <source>
        <dbReference type="ARBA" id="ARBA00022989"/>
    </source>
</evidence>
<proteinExistence type="predicted"/>
<comment type="pathway">
    <text evidence="3">Sphingolipid metabolism.</text>
</comment>
<dbReference type="EMBL" id="OZ026884">
    <property type="protein sequence ID" value="CAL1239503.1"/>
    <property type="molecule type" value="Genomic_DNA"/>
</dbReference>
<evidence type="ECO:0000256" key="1">
    <source>
        <dbReference type="ARBA" id="ARBA00004141"/>
    </source>
</evidence>
<organism evidence="10 11">
    <name type="scientific">Candidatus Methylocalor cossyra</name>
    <dbReference type="NCBI Taxonomy" id="3108543"/>
    <lineage>
        <taxon>Bacteria</taxon>
        <taxon>Pseudomonadati</taxon>
        <taxon>Pseudomonadota</taxon>
        <taxon>Gammaproteobacteria</taxon>
        <taxon>Methylococcales</taxon>
        <taxon>Methylococcaceae</taxon>
        <taxon>Candidatus Methylocalor</taxon>
    </lineage>
</organism>
<keyword evidence="5 10" id="KW-0808">Transferase</keyword>
<feature type="transmembrane region" description="Helical" evidence="9">
    <location>
        <begin position="258"/>
        <end position="280"/>
    </location>
</feature>
<evidence type="ECO:0000256" key="8">
    <source>
        <dbReference type="ARBA" id="ARBA00023136"/>
    </source>
</evidence>
<comment type="pathway">
    <text evidence="2">Lipid metabolism; sphingolipid metabolism.</text>
</comment>
<dbReference type="PANTHER" id="PTHR12726:SF0">
    <property type="entry name" value="CERAMIDE GLUCOSYLTRANSFERASE"/>
    <property type="match status" value="1"/>
</dbReference>
<dbReference type="InterPro" id="IPR025993">
    <property type="entry name" value="Ceramide_glucosylTrfase"/>
</dbReference>
<evidence type="ECO:0000313" key="10">
    <source>
        <dbReference type="EMBL" id="CAL1239503.1"/>
    </source>
</evidence>
<feature type="transmembrane region" description="Helical" evidence="9">
    <location>
        <begin position="301"/>
        <end position="331"/>
    </location>
</feature>
<dbReference type="EC" id="2.4.1.80" evidence="10"/>
<sequence length="405" mass="44165">MVELGMMLLSGVLLWEVARAYRRQRRAIGLGRAPRPPARYPSVTVVRPIKGLDTRIEDNLRAALDNDYPGPVETLFVFDDEREPALTAVRRVLAEARRGEQPVEARILFSGPPPARRTGKLNAMIAGLAEARGEIVAFVDSDVLQDRQALRVLVETLLERAEAGAAFAPVVATEPPATVGDAAYALMLNGLYEPAALATAAEQGGQLPFIMGEFMAFKREAIAAIGGLESAEGQLVDDMFLGQRLRQCGYRNVIAPHWVAIVQRGATLAEFLPVLIRWIVFSRSGLPARAFKLQHWRVGGAFWTGLLLALTAAFGGQLLAAALAASVPLAVVVMINDLHHRVGGAPLPLRYRWVAAALWLGAPLIYARTLTAREIAWRGRRYRLNRHARLQAGAADREPSARTMG</sequence>
<reference evidence="10 11" key="1">
    <citation type="submission" date="2024-04" db="EMBL/GenBank/DDBJ databases">
        <authorList>
            <person name="Cremers G."/>
        </authorList>
    </citation>
    <scope>NUCLEOTIDE SEQUENCE [LARGE SCALE GENOMIC DNA]</scope>
    <source>
        <strain evidence="10">MeCH1-AG</strain>
    </source>
</reference>
<dbReference type="SUPFAM" id="SSF53448">
    <property type="entry name" value="Nucleotide-diphospho-sugar transferases"/>
    <property type="match status" value="1"/>
</dbReference>
<keyword evidence="4 10" id="KW-0328">Glycosyltransferase</keyword>
<keyword evidence="7 9" id="KW-1133">Transmembrane helix</keyword>
<dbReference type="PANTHER" id="PTHR12726">
    <property type="entry name" value="CERAMIDE GLUCOSYLTRANSFERASE"/>
    <property type="match status" value="1"/>
</dbReference>